<dbReference type="GO" id="GO:0005737">
    <property type="term" value="C:cytoplasm"/>
    <property type="evidence" value="ECO:0007669"/>
    <property type="project" value="TreeGrafter"/>
</dbReference>
<name>A0A9Q0NDQ9_9DIPT</name>
<keyword evidence="2" id="KW-0677">Repeat</keyword>
<accession>A0A9Q0NDQ9</accession>
<organism evidence="5 6">
    <name type="scientific">Pseudolycoriella hygida</name>
    <dbReference type="NCBI Taxonomy" id="35572"/>
    <lineage>
        <taxon>Eukaryota</taxon>
        <taxon>Metazoa</taxon>
        <taxon>Ecdysozoa</taxon>
        <taxon>Arthropoda</taxon>
        <taxon>Hexapoda</taxon>
        <taxon>Insecta</taxon>
        <taxon>Pterygota</taxon>
        <taxon>Neoptera</taxon>
        <taxon>Endopterygota</taxon>
        <taxon>Diptera</taxon>
        <taxon>Nematocera</taxon>
        <taxon>Sciaroidea</taxon>
        <taxon>Sciaridae</taxon>
        <taxon>Pseudolycoriella</taxon>
    </lineage>
</organism>
<keyword evidence="6" id="KW-1185">Reference proteome</keyword>
<dbReference type="PROSITE" id="PS51450">
    <property type="entry name" value="LRR"/>
    <property type="match status" value="2"/>
</dbReference>
<keyword evidence="3" id="KW-0539">Nucleus</keyword>
<feature type="non-terminal residue" evidence="5">
    <location>
        <position position="1"/>
    </location>
</feature>
<dbReference type="InterPro" id="IPR057437">
    <property type="entry name" value="PIF1/LRR1_PH"/>
</dbReference>
<dbReference type="AlphaFoldDB" id="A0A9Q0NDQ9"/>
<dbReference type="Pfam" id="PF00560">
    <property type="entry name" value="LRR_1"/>
    <property type="match status" value="1"/>
</dbReference>
<evidence type="ECO:0000256" key="3">
    <source>
        <dbReference type="ARBA" id="ARBA00023242"/>
    </source>
</evidence>
<protein>
    <submittedName>
        <fullName evidence="5">Leucine-rich repeat protein 1</fullName>
    </submittedName>
</protein>
<dbReference type="InterPro" id="IPR025875">
    <property type="entry name" value="Leu-rich_rpt_4"/>
</dbReference>
<evidence type="ECO:0000313" key="5">
    <source>
        <dbReference type="EMBL" id="KAJ6648012.1"/>
    </source>
</evidence>
<evidence type="ECO:0000313" key="6">
    <source>
        <dbReference type="Proteomes" id="UP001151699"/>
    </source>
</evidence>
<feature type="domain" description="PIF1/LRR1 pleckstrin homology" evidence="4">
    <location>
        <begin position="1"/>
        <end position="58"/>
    </location>
</feature>
<evidence type="ECO:0000256" key="1">
    <source>
        <dbReference type="ARBA" id="ARBA00022614"/>
    </source>
</evidence>
<comment type="caution">
    <text evidence="5">The sequence shown here is derived from an EMBL/GenBank/DDBJ whole genome shotgun (WGS) entry which is preliminary data.</text>
</comment>
<sequence>MRLTCEVAVINRNQLQQRSRPLKSTISIGYNSRDDKKAEMFLLHENLLNKSGQRYRLFALMNVLRKGLCDGANDVKSNSSMTQSTLNAKKRPLLTKSVFSLKNHVNDKMIIEKRSDLDKGIQRTVKDLTISDLGLYRFPTNILRLPSLSTINLSRNNLTEIPAGFGSLPLSDINFSENQLTRSNFAWLRQFTIQMSLKSINLSRNQLRHFPASILKIPNLRTIKLSNNKIQRIPFAIRTLKNLRELHVNENKLESLPDALRWISFDNIDISGNFFKGVNEASVTEVKNRIVNFGLINLTEMCLRRVVQFKLTYTPATLPRSLIDLLDESPLCPCGNICLSTFVVERWHEAKIVSKSINYELYQSTQFILFHLFSASIGSPDFTIYHFSAAF</sequence>
<dbReference type="Gene3D" id="3.80.10.10">
    <property type="entry name" value="Ribonuclease Inhibitor"/>
    <property type="match status" value="1"/>
</dbReference>
<proteinExistence type="predicted"/>
<dbReference type="EMBL" id="WJQU01000001">
    <property type="protein sequence ID" value="KAJ6648012.1"/>
    <property type="molecule type" value="Genomic_DNA"/>
</dbReference>
<dbReference type="PANTHER" id="PTHR48051:SF1">
    <property type="entry name" value="RAS SUPPRESSOR PROTEIN 1"/>
    <property type="match status" value="1"/>
</dbReference>
<evidence type="ECO:0000259" key="4">
    <source>
        <dbReference type="Pfam" id="PF25344"/>
    </source>
</evidence>
<dbReference type="SMART" id="SM00364">
    <property type="entry name" value="LRR_BAC"/>
    <property type="match status" value="3"/>
</dbReference>
<reference evidence="5" key="1">
    <citation type="submission" date="2022-07" db="EMBL/GenBank/DDBJ databases">
        <authorList>
            <person name="Trinca V."/>
            <person name="Uliana J.V.C."/>
            <person name="Torres T.T."/>
            <person name="Ward R.J."/>
            <person name="Monesi N."/>
        </authorList>
    </citation>
    <scope>NUCLEOTIDE SEQUENCE</scope>
    <source>
        <strain evidence="5">HSMRA1968</strain>
        <tissue evidence="5">Whole embryos</tissue>
    </source>
</reference>
<dbReference type="InterPro" id="IPR050216">
    <property type="entry name" value="LRR_domain-containing"/>
</dbReference>
<evidence type="ECO:0000256" key="2">
    <source>
        <dbReference type="ARBA" id="ARBA00022737"/>
    </source>
</evidence>
<dbReference type="PANTHER" id="PTHR48051">
    <property type="match status" value="1"/>
</dbReference>
<dbReference type="Pfam" id="PF12799">
    <property type="entry name" value="LRR_4"/>
    <property type="match status" value="1"/>
</dbReference>
<gene>
    <name evidence="5" type="primary">LRR1</name>
    <name evidence="5" type="ORF">Bhyg_03237</name>
</gene>
<dbReference type="OrthoDB" id="17912at2759"/>
<dbReference type="Pfam" id="PF25344">
    <property type="entry name" value="PH_LRR1"/>
    <property type="match status" value="1"/>
</dbReference>
<dbReference type="InterPro" id="IPR003591">
    <property type="entry name" value="Leu-rich_rpt_typical-subtyp"/>
</dbReference>
<keyword evidence="1" id="KW-0433">Leucine-rich repeat</keyword>
<dbReference type="InterPro" id="IPR001611">
    <property type="entry name" value="Leu-rich_rpt"/>
</dbReference>
<dbReference type="SMART" id="SM00369">
    <property type="entry name" value="LRR_TYP"/>
    <property type="match status" value="4"/>
</dbReference>
<dbReference type="SUPFAM" id="SSF52058">
    <property type="entry name" value="L domain-like"/>
    <property type="match status" value="1"/>
</dbReference>
<dbReference type="Proteomes" id="UP001151699">
    <property type="component" value="Chromosome A"/>
</dbReference>
<dbReference type="InterPro" id="IPR032675">
    <property type="entry name" value="LRR_dom_sf"/>
</dbReference>